<feature type="domain" description="AAA+ ATPase" evidence="2">
    <location>
        <begin position="279"/>
        <end position="412"/>
    </location>
</feature>
<reference evidence="3 4" key="1">
    <citation type="submission" date="2018-07" db="EMBL/GenBank/DDBJ databases">
        <title>Complete genome sequence of Flavobacterium arcticum type strain SM1502T.</title>
        <authorList>
            <person name="Li Y."/>
            <person name="Li D.-D."/>
        </authorList>
    </citation>
    <scope>NUCLEOTIDE SEQUENCE [LARGE SCALE GENOMIC DNA]</scope>
    <source>
        <strain evidence="3 4">SM1502</strain>
    </source>
</reference>
<organism evidence="3 4">
    <name type="scientific">Flavobacterium arcticum</name>
    <dbReference type="NCBI Taxonomy" id="1784713"/>
    <lineage>
        <taxon>Bacteria</taxon>
        <taxon>Pseudomonadati</taxon>
        <taxon>Bacteroidota</taxon>
        <taxon>Flavobacteriia</taxon>
        <taxon>Flavobacteriales</taxon>
        <taxon>Flavobacteriaceae</taxon>
        <taxon>Flavobacterium</taxon>
    </lineage>
</organism>
<sequence length="774" mass="87078">MEHTYQGKKVLAGQPLQHIHNFLFSVTYSPNRQKFLALDPYLIFKSAPYLQAYFHTQLTNKLVKLGYAIERTPDAWEIKGVVSRELIKRFSERTQTIEKISKEKGITNTKVKAQLGAKTRLSKSKSVPEKELLEVWKTLLSSEELKALQQLKSSKTLKEAPVLSLENAIDRSLAHFLERQSVAEEKKILGHAMQLCFGSGYAPKDFEAELNRRSNILKATENEVSLITTQEMVRHENALIDKAVSLKGKFPALHADYIPKRDFLNSDQKNAVKEILTTHDGVIALEGKAGAGKTTMLQELSDGLKAVHKKMVVIAPSSKAVDVLRKEGFQSANTIASFLIQPQLQESIRHQVLCVDEASLSGVPTLSKLLDIVQQKKARLVLSGNIRQHNSPGEFGDGLRILQQQAQIKTVHLQQNMRQREVPEYKEAVDFIARGKTLQGFQVLDQKMKAVVEIPEQDKRMEFLAEQYIQSLNTKRTALIVSPTNAEKEQLSEVVRKKLKAQGTLQGKSKVFEQLKNISFTESQKKDPSNYQSVQYIRFIRNTKGGFQAGQHYEVMPSKAATQKGQKETEITVKDLQIGQILSLPYQNPKPYSVFQKSAIELNKGDLVKPTLNLKSMEGTKINNGTAQKIKGFSKSGDILLENGKTLAKDCYHIAHNYVSTSHGAQGATVKDVYISMSEASLGAVNQQTLYVAVSRGKSKVQLVTDNKQALKRAIARTGERKTARELEKQQHRDFISRQQREQYKALTREPKTHAKTIQKQSTLTKGFSQRTRH</sequence>
<evidence type="ECO:0000256" key="1">
    <source>
        <dbReference type="SAM" id="MobiDB-lite"/>
    </source>
</evidence>
<dbReference type="Gene3D" id="3.40.50.300">
    <property type="entry name" value="P-loop containing nucleotide triphosphate hydrolases"/>
    <property type="match status" value="2"/>
</dbReference>
<proteinExistence type="predicted"/>
<dbReference type="Pfam" id="PF13604">
    <property type="entry name" value="AAA_30"/>
    <property type="match status" value="1"/>
</dbReference>
<evidence type="ECO:0000259" key="2">
    <source>
        <dbReference type="SMART" id="SM00382"/>
    </source>
</evidence>
<evidence type="ECO:0000313" key="3">
    <source>
        <dbReference type="EMBL" id="AXG72975.1"/>
    </source>
</evidence>
<dbReference type="SUPFAM" id="SSF55464">
    <property type="entry name" value="Origin of replication-binding domain, RBD-like"/>
    <property type="match status" value="1"/>
</dbReference>
<accession>A0A345H8R5</accession>
<dbReference type="InterPro" id="IPR027417">
    <property type="entry name" value="P-loop_NTPase"/>
</dbReference>
<dbReference type="InterPro" id="IPR027351">
    <property type="entry name" value="(+)RNA_virus_helicase_core_dom"/>
</dbReference>
<dbReference type="Pfam" id="PF01443">
    <property type="entry name" value="Viral_helicase1"/>
    <property type="match status" value="1"/>
</dbReference>
<dbReference type="PANTHER" id="PTHR43788">
    <property type="entry name" value="DNA2/NAM7 HELICASE FAMILY MEMBER"/>
    <property type="match status" value="1"/>
</dbReference>
<evidence type="ECO:0000313" key="4">
    <source>
        <dbReference type="Proteomes" id="UP000253951"/>
    </source>
</evidence>
<dbReference type="EMBL" id="CP031188">
    <property type="protein sequence ID" value="AXG72975.1"/>
    <property type="molecule type" value="Genomic_DNA"/>
</dbReference>
<name>A0A345H8R5_9FLAO</name>
<dbReference type="AlphaFoldDB" id="A0A345H8R5"/>
<protein>
    <recommendedName>
        <fullName evidence="2">AAA+ ATPase domain-containing protein</fullName>
    </recommendedName>
</protein>
<dbReference type="GO" id="GO:0005524">
    <property type="term" value="F:ATP binding"/>
    <property type="evidence" value="ECO:0007669"/>
    <property type="project" value="InterPro"/>
</dbReference>
<dbReference type="Proteomes" id="UP000253951">
    <property type="component" value="Chromosome"/>
</dbReference>
<dbReference type="RefSeq" id="WP_114676738.1">
    <property type="nucleotide sequence ID" value="NZ_CP031188.1"/>
</dbReference>
<gene>
    <name evidence="3" type="ORF">DVK85_01490</name>
</gene>
<keyword evidence="4" id="KW-1185">Reference proteome</keyword>
<dbReference type="CDD" id="cd18809">
    <property type="entry name" value="SF1_C_RecD"/>
    <property type="match status" value="1"/>
</dbReference>
<dbReference type="SUPFAM" id="SSF52540">
    <property type="entry name" value="P-loop containing nucleoside triphosphate hydrolases"/>
    <property type="match status" value="1"/>
</dbReference>
<dbReference type="Pfam" id="PF08751">
    <property type="entry name" value="TrwC"/>
    <property type="match status" value="1"/>
</dbReference>
<dbReference type="InterPro" id="IPR050534">
    <property type="entry name" value="Coronavir_polyprotein_1ab"/>
</dbReference>
<feature type="region of interest" description="Disordered" evidence="1">
    <location>
        <begin position="749"/>
        <end position="774"/>
    </location>
</feature>
<dbReference type="InterPro" id="IPR003593">
    <property type="entry name" value="AAA+_ATPase"/>
</dbReference>
<feature type="compositionally biased region" description="Polar residues" evidence="1">
    <location>
        <begin position="756"/>
        <end position="774"/>
    </location>
</feature>
<dbReference type="SMART" id="SM00382">
    <property type="entry name" value="AAA"/>
    <property type="match status" value="1"/>
</dbReference>
<dbReference type="KEGG" id="fat:DVK85_01490"/>
<dbReference type="OrthoDB" id="1826980at2"/>
<dbReference type="InterPro" id="IPR014862">
    <property type="entry name" value="TrwC"/>
</dbReference>